<accession>A0ABV8WW41</accession>
<keyword evidence="1" id="KW-0812">Transmembrane</keyword>
<dbReference type="InterPro" id="IPR043726">
    <property type="entry name" value="LiaI-LiaF-like_TM1"/>
</dbReference>
<evidence type="ECO:0000313" key="3">
    <source>
        <dbReference type="EMBL" id="MFC4403950.1"/>
    </source>
</evidence>
<dbReference type="Proteomes" id="UP001595882">
    <property type="component" value="Unassembled WGS sequence"/>
</dbReference>
<evidence type="ECO:0000259" key="2">
    <source>
        <dbReference type="Pfam" id="PF18917"/>
    </source>
</evidence>
<reference evidence="4" key="1">
    <citation type="journal article" date="2019" name="Int. J. Syst. Evol. Microbiol.">
        <title>The Global Catalogue of Microorganisms (GCM) 10K type strain sequencing project: providing services to taxonomists for standard genome sequencing and annotation.</title>
        <authorList>
            <consortium name="The Broad Institute Genomics Platform"/>
            <consortium name="The Broad Institute Genome Sequencing Center for Infectious Disease"/>
            <person name="Wu L."/>
            <person name="Ma J."/>
        </authorList>
    </citation>
    <scope>NUCLEOTIDE SEQUENCE [LARGE SCALE GENOMIC DNA]</scope>
    <source>
        <strain evidence="4">CCUG 37865</strain>
    </source>
</reference>
<dbReference type="Pfam" id="PF18917">
    <property type="entry name" value="LiaI-LiaF-like_TM1"/>
    <property type="match status" value="1"/>
</dbReference>
<feature type="transmembrane region" description="Helical" evidence="1">
    <location>
        <begin position="104"/>
        <end position="121"/>
    </location>
</feature>
<feature type="transmembrane region" description="Helical" evidence="1">
    <location>
        <begin position="31"/>
        <end position="50"/>
    </location>
</feature>
<comment type="caution">
    <text evidence="3">The sequence shown here is derived from an EMBL/GenBank/DDBJ whole genome shotgun (WGS) entry which is preliminary data.</text>
</comment>
<dbReference type="EMBL" id="JBHSDT010000008">
    <property type="protein sequence ID" value="MFC4403950.1"/>
    <property type="molecule type" value="Genomic_DNA"/>
</dbReference>
<protein>
    <submittedName>
        <fullName evidence="3">LiaI-LiaF-like domain-containing protein</fullName>
    </submittedName>
</protein>
<evidence type="ECO:0000256" key="1">
    <source>
        <dbReference type="SAM" id="Phobius"/>
    </source>
</evidence>
<dbReference type="RefSeq" id="WP_390252487.1">
    <property type="nucleotide sequence ID" value="NZ_JBHSDT010000008.1"/>
</dbReference>
<organism evidence="3 4">
    <name type="scientific">Gracilibacillus xinjiangensis</name>
    <dbReference type="NCBI Taxonomy" id="1193282"/>
    <lineage>
        <taxon>Bacteria</taxon>
        <taxon>Bacillati</taxon>
        <taxon>Bacillota</taxon>
        <taxon>Bacilli</taxon>
        <taxon>Bacillales</taxon>
        <taxon>Bacillaceae</taxon>
        <taxon>Gracilibacillus</taxon>
    </lineage>
</organism>
<proteinExistence type="predicted"/>
<gene>
    <name evidence="3" type="ORF">ACFOY7_12815</name>
</gene>
<feature type="transmembrane region" description="Helical" evidence="1">
    <location>
        <begin position="141"/>
        <end position="156"/>
    </location>
</feature>
<keyword evidence="4" id="KW-1185">Reference proteome</keyword>
<evidence type="ECO:0000313" key="4">
    <source>
        <dbReference type="Proteomes" id="UP001595882"/>
    </source>
</evidence>
<feature type="domain" description="LiaI-LiaF-like transmembrane region" evidence="2">
    <location>
        <begin position="7"/>
        <end position="46"/>
    </location>
</feature>
<sequence>MKKNSLLAYLLIGIGLYFLLRELRIPILTDFYSWPTLLILIGSAFLVHAFSGNEEKSIFPGVVLLGLGIHFHGLNHYPFWIAHWGIYTLIVSIAFLLRFVKTKHGIIPGVVLFVISIFAMFVDNQPSWFVWIHDLMGWMERFWPIVLIGLGIYLLLKRK</sequence>
<keyword evidence="1" id="KW-1133">Transmembrane helix</keyword>
<feature type="transmembrane region" description="Helical" evidence="1">
    <location>
        <begin position="80"/>
        <end position="97"/>
    </location>
</feature>
<feature type="transmembrane region" description="Helical" evidence="1">
    <location>
        <begin position="57"/>
        <end position="74"/>
    </location>
</feature>
<name>A0ABV8WW41_9BACI</name>
<keyword evidence="1" id="KW-0472">Membrane</keyword>